<dbReference type="EMBL" id="JAAWVQ010066097">
    <property type="protein sequence ID" value="MBN3277076.1"/>
    <property type="molecule type" value="Genomic_DNA"/>
</dbReference>
<dbReference type="InterPro" id="IPR036116">
    <property type="entry name" value="FN3_sf"/>
</dbReference>
<feature type="region of interest" description="Disordered" evidence="1">
    <location>
        <begin position="65"/>
        <end position="92"/>
    </location>
</feature>
<reference evidence="5" key="1">
    <citation type="journal article" date="2021" name="Cell">
        <title>Tracing the genetic footprints of vertebrate landing in non-teleost ray-finned fishes.</title>
        <authorList>
            <person name="Bi X."/>
            <person name="Wang K."/>
            <person name="Yang L."/>
            <person name="Pan H."/>
            <person name="Jiang H."/>
            <person name="Wei Q."/>
            <person name="Fang M."/>
            <person name="Yu H."/>
            <person name="Zhu C."/>
            <person name="Cai Y."/>
            <person name="He Y."/>
            <person name="Gan X."/>
            <person name="Zeng H."/>
            <person name="Yu D."/>
            <person name="Zhu Y."/>
            <person name="Jiang H."/>
            <person name="Qiu Q."/>
            <person name="Yang H."/>
            <person name="Zhang Y.E."/>
            <person name="Wang W."/>
            <person name="Zhu M."/>
            <person name="He S."/>
            <person name="Zhang G."/>
        </authorList>
    </citation>
    <scope>NUCLEOTIDE SEQUENCE</scope>
    <source>
        <strain evidence="5">Pddl_001</strain>
    </source>
</reference>
<evidence type="ECO:0000313" key="6">
    <source>
        <dbReference type="Proteomes" id="UP001166093"/>
    </source>
</evidence>
<accession>A0ABS2XSM8</accession>
<keyword evidence="6" id="KW-1185">Reference proteome</keyword>
<proteinExistence type="predicted"/>
<feature type="non-terminal residue" evidence="5">
    <location>
        <position position="1"/>
    </location>
</feature>
<dbReference type="Proteomes" id="UP001166093">
    <property type="component" value="Unassembled WGS sequence"/>
</dbReference>
<feature type="signal peptide" evidence="3">
    <location>
        <begin position="1"/>
        <end position="30"/>
    </location>
</feature>
<dbReference type="InterPro" id="IPR013783">
    <property type="entry name" value="Ig-like_fold"/>
</dbReference>
<gene>
    <name evidence="5" type="primary">Lrrn4_1</name>
    <name evidence="5" type="ORF">GTO93_0012402</name>
</gene>
<evidence type="ECO:0000256" key="1">
    <source>
        <dbReference type="SAM" id="MobiDB-lite"/>
    </source>
</evidence>
<protein>
    <submittedName>
        <fullName evidence="5">LRRN4 protein</fullName>
    </submittedName>
</protein>
<name>A0ABS2XSM8_POLSP</name>
<evidence type="ECO:0000259" key="4">
    <source>
        <dbReference type="PROSITE" id="PS50853"/>
    </source>
</evidence>
<comment type="caution">
    <text evidence="5">The sequence shown here is derived from an EMBL/GenBank/DDBJ whole genome shotgun (WGS) entry which is preliminary data.</text>
</comment>
<evidence type="ECO:0000256" key="2">
    <source>
        <dbReference type="SAM" id="Phobius"/>
    </source>
</evidence>
<dbReference type="CDD" id="cd00063">
    <property type="entry name" value="FN3"/>
    <property type="match status" value="1"/>
</dbReference>
<feature type="non-terminal residue" evidence="5">
    <location>
        <position position="290"/>
    </location>
</feature>
<feature type="transmembrane region" description="Helical" evidence="2">
    <location>
        <begin position="236"/>
        <end position="257"/>
    </location>
</feature>
<keyword evidence="2" id="KW-0472">Membrane</keyword>
<feature type="domain" description="Fibronectin type-III" evidence="4">
    <location>
        <begin position="129"/>
        <end position="233"/>
    </location>
</feature>
<sequence>MPSQGFLRACPLFLPLALLLSLRTDSIAGAAEETKPETGSSSASGSTAPPTTLLRRVLIQYGWDYGDEGDPGEGGDPPPDGGASLETRPPGPPPLPCDYQLCRDGQVPCSELSREKQCLCPGVSLSSVAPEPPNLLEVSQQDRAAVRVHWCAPASTVDRYQITYHGRETEPGGGGSGEPRTVEFGNRVRIAVLDGLEPGLTYRICVRAVNKANSGSADPGGSSACSDYALQPPHRVYLYAGLAGGAVVLLVAALSVLASRRCRANGRAGRDAMGLANPSYSRGSVDMLTS</sequence>
<keyword evidence="2" id="KW-0812">Transmembrane</keyword>
<dbReference type="Gene3D" id="2.60.40.10">
    <property type="entry name" value="Immunoglobulins"/>
    <property type="match status" value="1"/>
</dbReference>
<dbReference type="Pfam" id="PF00041">
    <property type="entry name" value="fn3"/>
    <property type="match status" value="1"/>
</dbReference>
<keyword evidence="3" id="KW-0732">Signal</keyword>
<dbReference type="InterPro" id="IPR003961">
    <property type="entry name" value="FN3_dom"/>
</dbReference>
<feature type="chain" id="PRO_5045284076" evidence="3">
    <location>
        <begin position="31"/>
        <end position="290"/>
    </location>
</feature>
<organism evidence="5 6">
    <name type="scientific">Polyodon spathula</name>
    <name type="common">North American paddlefish</name>
    <name type="synonym">Squalus spathula</name>
    <dbReference type="NCBI Taxonomy" id="7913"/>
    <lineage>
        <taxon>Eukaryota</taxon>
        <taxon>Metazoa</taxon>
        <taxon>Chordata</taxon>
        <taxon>Craniata</taxon>
        <taxon>Vertebrata</taxon>
        <taxon>Euteleostomi</taxon>
        <taxon>Actinopterygii</taxon>
        <taxon>Chondrostei</taxon>
        <taxon>Acipenseriformes</taxon>
        <taxon>Polyodontidae</taxon>
        <taxon>Polyodon</taxon>
    </lineage>
</organism>
<dbReference type="SMART" id="SM00060">
    <property type="entry name" value="FN3"/>
    <property type="match status" value="1"/>
</dbReference>
<evidence type="ECO:0000256" key="3">
    <source>
        <dbReference type="SAM" id="SignalP"/>
    </source>
</evidence>
<dbReference type="SUPFAM" id="SSF49265">
    <property type="entry name" value="Fibronectin type III"/>
    <property type="match status" value="1"/>
</dbReference>
<keyword evidence="2" id="KW-1133">Transmembrane helix</keyword>
<dbReference type="PROSITE" id="PS50853">
    <property type="entry name" value="FN3"/>
    <property type="match status" value="1"/>
</dbReference>
<evidence type="ECO:0000313" key="5">
    <source>
        <dbReference type="EMBL" id="MBN3277076.1"/>
    </source>
</evidence>